<evidence type="ECO:0000313" key="1">
    <source>
        <dbReference type="EMBL" id="JAD81862.1"/>
    </source>
</evidence>
<proteinExistence type="predicted"/>
<organism evidence="1">
    <name type="scientific">Arundo donax</name>
    <name type="common">Giant reed</name>
    <name type="synonym">Donax arundinaceus</name>
    <dbReference type="NCBI Taxonomy" id="35708"/>
    <lineage>
        <taxon>Eukaryota</taxon>
        <taxon>Viridiplantae</taxon>
        <taxon>Streptophyta</taxon>
        <taxon>Embryophyta</taxon>
        <taxon>Tracheophyta</taxon>
        <taxon>Spermatophyta</taxon>
        <taxon>Magnoliopsida</taxon>
        <taxon>Liliopsida</taxon>
        <taxon>Poales</taxon>
        <taxon>Poaceae</taxon>
        <taxon>PACMAD clade</taxon>
        <taxon>Arundinoideae</taxon>
        <taxon>Arundineae</taxon>
        <taxon>Arundo</taxon>
    </lineage>
</organism>
<dbReference type="EMBL" id="GBRH01216033">
    <property type="protein sequence ID" value="JAD81862.1"/>
    <property type="molecule type" value="Transcribed_RNA"/>
</dbReference>
<protein>
    <submittedName>
        <fullName evidence="1">Uncharacterized protein</fullName>
    </submittedName>
</protein>
<name>A0A0A9DDM4_ARUDO</name>
<dbReference type="AlphaFoldDB" id="A0A0A9DDM4"/>
<reference evidence="1" key="1">
    <citation type="submission" date="2014-09" db="EMBL/GenBank/DDBJ databases">
        <authorList>
            <person name="Magalhaes I.L.F."/>
            <person name="Oliveira U."/>
            <person name="Santos F.R."/>
            <person name="Vidigal T.H.D.A."/>
            <person name="Brescovit A.D."/>
            <person name="Santos A.J."/>
        </authorList>
    </citation>
    <scope>NUCLEOTIDE SEQUENCE</scope>
    <source>
        <tissue evidence="1">Shoot tissue taken approximately 20 cm above the soil surface</tissue>
    </source>
</reference>
<sequence length="47" mass="5252">MMLTRDHIYRECCGRSIAAVYWFFSQATGLSACCTVLLCDSSHCLMG</sequence>
<reference evidence="1" key="2">
    <citation type="journal article" date="2015" name="Data Brief">
        <title>Shoot transcriptome of the giant reed, Arundo donax.</title>
        <authorList>
            <person name="Barrero R.A."/>
            <person name="Guerrero F.D."/>
            <person name="Moolhuijzen P."/>
            <person name="Goolsby J.A."/>
            <person name="Tidwell J."/>
            <person name="Bellgard S.E."/>
            <person name="Bellgard M.I."/>
        </authorList>
    </citation>
    <scope>NUCLEOTIDE SEQUENCE</scope>
    <source>
        <tissue evidence="1">Shoot tissue taken approximately 20 cm above the soil surface</tissue>
    </source>
</reference>
<accession>A0A0A9DDM4</accession>
<dbReference type="PROSITE" id="PS51257">
    <property type="entry name" value="PROKAR_LIPOPROTEIN"/>
    <property type="match status" value="1"/>
</dbReference>